<dbReference type="InParanoid" id="B4CVP3"/>
<organism evidence="9 10">
    <name type="scientific">Chthoniobacter flavus Ellin428</name>
    <dbReference type="NCBI Taxonomy" id="497964"/>
    <lineage>
        <taxon>Bacteria</taxon>
        <taxon>Pseudomonadati</taxon>
        <taxon>Verrucomicrobiota</taxon>
        <taxon>Spartobacteria</taxon>
        <taxon>Chthoniobacterales</taxon>
        <taxon>Chthoniobacteraceae</taxon>
        <taxon>Chthoniobacter</taxon>
    </lineage>
</organism>
<gene>
    <name evidence="9" type="ORF">CfE428DRAFT_0730</name>
</gene>
<keyword evidence="3" id="KW-1003">Cell membrane</keyword>
<dbReference type="InterPro" id="IPR003400">
    <property type="entry name" value="ExbD"/>
</dbReference>
<comment type="subcellular location">
    <subcellularLocation>
        <location evidence="1">Cell membrane</location>
        <topology evidence="1">Single-pass membrane protein</topology>
    </subcellularLocation>
    <subcellularLocation>
        <location evidence="7">Cell membrane</location>
        <topology evidence="7">Single-pass type II membrane protein</topology>
    </subcellularLocation>
</comment>
<dbReference type="GO" id="GO:0005886">
    <property type="term" value="C:plasma membrane"/>
    <property type="evidence" value="ECO:0007669"/>
    <property type="project" value="UniProtKB-SubCell"/>
</dbReference>
<dbReference type="PANTHER" id="PTHR30558">
    <property type="entry name" value="EXBD MEMBRANE COMPONENT OF PMF-DRIVEN MACROMOLECULE IMPORT SYSTEM"/>
    <property type="match status" value="1"/>
</dbReference>
<dbReference type="Gene3D" id="3.30.420.270">
    <property type="match status" value="1"/>
</dbReference>
<keyword evidence="7" id="KW-0813">Transport</keyword>
<proteinExistence type="inferred from homology"/>
<dbReference type="eggNOG" id="COG0848">
    <property type="taxonomic scope" value="Bacteria"/>
</dbReference>
<keyword evidence="6 8" id="KW-0472">Membrane</keyword>
<evidence type="ECO:0000256" key="1">
    <source>
        <dbReference type="ARBA" id="ARBA00004162"/>
    </source>
</evidence>
<dbReference type="RefSeq" id="WP_006978057.1">
    <property type="nucleotide sequence ID" value="NZ_ABVL01000002.1"/>
</dbReference>
<dbReference type="EMBL" id="ABVL01000002">
    <property type="protein sequence ID" value="EDY21485.1"/>
    <property type="molecule type" value="Genomic_DNA"/>
</dbReference>
<evidence type="ECO:0000256" key="3">
    <source>
        <dbReference type="ARBA" id="ARBA00022475"/>
    </source>
</evidence>
<evidence type="ECO:0000256" key="2">
    <source>
        <dbReference type="ARBA" id="ARBA00005811"/>
    </source>
</evidence>
<evidence type="ECO:0000313" key="10">
    <source>
        <dbReference type="Proteomes" id="UP000005824"/>
    </source>
</evidence>
<comment type="caution">
    <text evidence="9">The sequence shown here is derived from an EMBL/GenBank/DDBJ whole genome shotgun (WGS) entry which is preliminary data.</text>
</comment>
<comment type="similarity">
    <text evidence="2 7">Belongs to the ExbD/TolR family.</text>
</comment>
<keyword evidence="10" id="KW-1185">Reference proteome</keyword>
<evidence type="ECO:0000256" key="4">
    <source>
        <dbReference type="ARBA" id="ARBA00022692"/>
    </source>
</evidence>
<keyword evidence="4 7" id="KW-0812">Transmembrane</keyword>
<accession>B4CVP3</accession>
<keyword evidence="5 8" id="KW-1133">Transmembrane helix</keyword>
<protein>
    <submittedName>
        <fullName evidence="9">Biopolymer transport protein ExbD/TolR</fullName>
    </submittedName>
</protein>
<evidence type="ECO:0000256" key="7">
    <source>
        <dbReference type="RuleBase" id="RU003879"/>
    </source>
</evidence>
<evidence type="ECO:0000313" key="9">
    <source>
        <dbReference type="EMBL" id="EDY21485.1"/>
    </source>
</evidence>
<dbReference type="GO" id="GO:0015031">
    <property type="term" value="P:protein transport"/>
    <property type="evidence" value="ECO:0007669"/>
    <property type="project" value="UniProtKB-KW"/>
</dbReference>
<dbReference type="AlphaFoldDB" id="B4CVP3"/>
<evidence type="ECO:0000256" key="6">
    <source>
        <dbReference type="ARBA" id="ARBA00023136"/>
    </source>
</evidence>
<reference evidence="9 10" key="1">
    <citation type="journal article" date="2011" name="J. Bacteriol.">
        <title>Genome sequence of Chthoniobacter flavus Ellin428, an aerobic heterotrophic soil bacterium.</title>
        <authorList>
            <person name="Kant R."/>
            <person name="van Passel M.W."/>
            <person name="Palva A."/>
            <person name="Lucas S."/>
            <person name="Lapidus A."/>
            <person name="Glavina Del Rio T."/>
            <person name="Dalin E."/>
            <person name="Tice H."/>
            <person name="Bruce D."/>
            <person name="Goodwin L."/>
            <person name="Pitluck S."/>
            <person name="Larimer F.W."/>
            <person name="Land M.L."/>
            <person name="Hauser L."/>
            <person name="Sangwan P."/>
            <person name="de Vos W.M."/>
            <person name="Janssen P.H."/>
            <person name="Smidt H."/>
        </authorList>
    </citation>
    <scope>NUCLEOTIDE SEQUENCE [LARGE SCALE GENOMIC DNA]</scope>
    <source>
        <strain evidence="9 10">Ellin428</strain>
    </source>
</reference>
<dbReference type="Pfam" id="PF02472">
    <property type="entry name" value="ExbD"/>
    <property type="match status" value="1"/>
</dbReference>
<dbReference type="GO" id="GO:0022857">
    <property type="term" value="F:transmembrane transporter activity"/>
    <property type="evidence" value="ECO:0007669"/>
    <property type="project" value="InterPro"/>
</dbReference>
<name>B4CVP3_9BACT</name>
<keyword evidence="7" id="KW-0653">Protein transport</keyword>
<evidence type="ECO:0000256" key="5">
    <source>
        <dbReference type="ARBA" id="ARBA00022989"/>
    </source>
</evidence>
<feature type="transmembrane region" description="Helical" evidence="8">
    <location>
        <begin position="12"/>
        <end position="32"/>
    </location>
</feature>
<dbReference type="Proteomes" id="UP000005824">
    <property type="component" value="Unassembled WGS sequence"/>
</dbReference>
<dbReference type="STRING" id="497964.CfE428DRAFT_0730"/>
<evidence type="ECO:0000256" key="8">
    <source>
        <dbReference type="SAM" id="Phobius"/>
    </source>
</evidence>
<sequence>MKLTRSLKFNPALFGVIPLINVIFLVVLFFVLSSRFVLQPGLAVTLPASSFTLGPRVDAQIVSITAAPVPVIYHRDQRVSLDELRQRLADTKVRERSLIIKADKNTPYDLVVKITDEALKLGFSVILATDSERK</sequence>